<dbReference type="InterPro" id="IPR036388">
    <property type="entry name" value="WH-like_DNA-bd_sf"/>
</dbReference>
<organism evidence="5 6">
    <name type="scientific">Thermanaerovibrio acidaminovorans (strain ATCC 49978 / DSM 6589 / Su883)</name>
    <name type="common">Selenomonas acidaminovorans</name>
    <dbReference type="NCBI Taxonomy" id="525903"/>
    <lineage>
        <taxon>Bacteria</taxon>
        <taxon>Thermotogati</taxon>
        <taxon>Synergistota</taxon>
        <taxon>Synergistia</taxon>
        <taxon>Synergistales</taxon>
        <taxon>Synergistaceae</taxon>
        <taxon>Thermanaerovibrio</taxon>
    </lineage>
</organism>
<dbReference type="PANTHER" id="PTHR30154:SF53">
    <property type="entry name" value="HTH-TYPE TRANSCRIPTIONAL REGULATOR LRPC"/>
    <property type="match status" value="1"/>
</dbReference>
<dbReference type="OrthoDB" id="166264at2"/>
<dbReference type="KEGG" id="tai:Taci_0129"/>
<keyword evidence="1" id="KW-0805">Transcription regulation</keyword>
<dbReference type="Gene3D" id="3.30.70.920">
    <property type="match status" value="1"/>
</dbReference>
<proteinExistence type="predicted"/>
<dbReference type="STRING" id="525903.Taci_0129"/>
<evidence type="ECO:0000313" key="6">
    <source>
        <dbReference type="Proteomes" id="UP000002030"/>
    </source>
</evidence>
<keyword evidence="2" id="KW-0238">DNA-binding</keyword>
<dbReference type="PROSITE" id="PS50956">
    <property type="entry name" value="HTH_ASNC_2"/>
    <property type="match status" value="1"/>
</dbReference>
<dbReference type="InterPro" id="IPR019885">
    <property type="entry name" value="Tscrpt_reg_HTH_AsnC-type_CS"/>
</dbReference>
<dbReference type="InterPro" id="IPR011991">
    <property type="entry name" value="ArsR-like_HTH"/>
</dbReference>
<dbReference type="PATRIC" id="fig|525903.6.peg.132"/>
<gene>
    <name evidence="5" type="ordered locus">Taci_0129</name>
</gene>
<dbReference type="InterPro" id="IPR019888">
    <property type="entry name" value="Tscrpt_reg_AsnC-like"/>
</dbReference>
<dbReference type="Proteomes" id="UP000002030">
    <property type="component" value="Chromosome"/>
</dbReference>
<dbReference type="HOGENOM" id="CLU_091233_3_0_0"/>
<dbReference type="Pfam" id="PF01037">
    <property type="entry name" value="AsnC_trans_reg"/>
    <property type="match status" value="1"/>
</dbReference>
<dbReference type="InterPro" id="IPR036390">
    <property type="entry name" value="WH_DNA-bd_sf"/>
</dbReference>
<keyword evidence="6" id="KW-1185">Reference proteome</keyword>
<evidence type="ECO:0000256" key="3">
    <source>
        <dbReference type="ARBA" id="ARBA00023163"/>
    </source>
</evidence>
<dbReference type="eggNOG" id="COG1522">
    <property type="taxonomic scope" value="Bacteria"/>
</dbReference>
<dbReference type="EnsemblBacteria" id="ACZ18369">
    <property type="protein sequence ID" value="ACZ18369"/>
    <property type="gene ID" value="Taci_0129"/>
</dbReference>
<dbReference type="PRINTS" id="PR00033">
    <property type="entry name" value="HTHASNC"/>
</dbReference>
<dbReference type="EMBL" id="CP001818">
    <property type="protein sequence ID" value="ACZ18369.1"/>
    <property type="molecule type" value="Genomic_DNA"/>
</dbReference>
<evidence type="ECO:0000259" key="4">
    <source>
        <dbReference type="PROSITE" id="PS50956"/>
    </source>
</evidence>
<dbReference type="Gene3D" id="1.10.10.10">
    <property type="entry name" value="Winged helix-like DNA-binding domain superfamily/Winged helix DNA-binding domain"/>
    <property type="match status" value="1"/>
</dbReference>
<dbReference type="PROSITE" id="PS00519">
    <property type="entry name" value="HTH_ASNC_1"/>
    <property type="match status" value="1"/>
</dbReference>
<dbReference type="SUPFAM" id="SSF54909">
    <property type="entry name" value="Dimeric alpha+beta barrel"/>
    <property type="match status" value="1"/>
</dbReference>
<dbReference type="InterPro" id="IPR019887">
    <property type="entry name" value="Tscrpt_reg_AsnC/Lrp_C"/>
</dbReference>
<dbReference type="GO" id="GO:0005829">
    <property type="term" value="C:cytosol"/>
    <property type="evidence" value="ECO:0007669"/>
    <property type="project" value="TreeGrafter"/>
</dbReference>
<keyword evidence="3" id="KW-0804">Transcription</keyword>
<dbReference type="SUPFAM" id="SSF46785">
    <property type="entry name" value="Winged helix' DNA-binding domain"/>
    <property type="match status" value="1"/>
</dbReference>
<dbReference type="InterPro" id="IPR011008">
    <property type="entry name" value="Dimeric_a/b-barrel"/>
</dbReference>
<sequence>MSGDSDRLLDETGWRILEELQENCRISYKELGRRVGLSTPAVIERVRRMEEAGIIEGYRAVVNPRRVGYSFRVMLAMSSIYSNPDDPIMRALEELPEVIRCWSVTGSNDFYMEALIPSMEFLEALLTRMSRHGRIVTSVVLPNLGGSGSGRVTRPREGL</sequence>
<dbReference type="Pfam" id="PF13412">
    <property type="entry name" value="HTH_24"/>
    <property type="match status" value="1"/>
</dbReference>
<dbReference type="AlphaFoldDB" id="D1B7W6"/>
<dbReference type="PANTHER" id="PTHR30154">
    <property type="entry name" value="LEUCINE-RESPONSIVE REGULATORY PROTEIN"/>
    <property type="match status" value="1"/>
</dbReference>
<evidence type="ECO:0000256" key="2">
    <source>
        <dbReference type="ARBA" id="ARBA00023125"/>
    </source>
</evidence>
<feature type="domain" description="HTH asnC-type" evidence="4">
    <location>
        <begin position="9"/>
        <end position="70"/>
    </location>
</feature>
<name>D1B7W6_THEAS</name>
<dbReference type="InterPro" id="IPR000485">
    <property type="entry name" value="AsnC-type_HTH_dom"/>
</dbReference>
<dbReference type="SMART" id="SM00344">
    <property type="entry name" value="HTH_ASNC"/>
    <property type="match status" value="1"/>
</dbReference>
<dbReference type="CDD" id="cd00090">
    <property type="entry name" value="HTH_ARSR"/>
    <property type="match status" value="1"/>
</dbReference>
<protein>
    <submittedName>
        <fullName evidence="5">Transcriptional regulator, AsnC family</fullName>
    </submittedName>
</protein>
<dbReference type="GO" id="GO:0043200">
    <property type="term" value="P:response to amino acid"/>
    <property type="evidence" value="ECO:0007669"/>
    <property type="project" value="TreeGrafter"/>
</dbReference>
<evidence type="ECO:0000256" key="1">
    <source>
        <dbReference type="ARBA" id="ARBA00023015"/>
    </source>
</evidence>
<dbReference type="FunFam" id="1.10.10.10:FF:000186">
    <property type="entry name" value="AsnC family transcriptional regulator"/>
    <property type="match status" value="1"/>
</dbReference>
<accession>D1B7W6</accession>
<evidence type="ECO:0000313" key="5">
    <source>
        <dbReference type="EMBL" id="ACZ18369.1"/>
    </source>
</evidence>
<dbReference type="GO" id="GO:0043565">
    <property type="term" value="F:sequence-specific DNA binding"/>
    <property type="evidence" value="ECO:0007669"/>
    <property type="project" value="InterPro"/>
</dbReference>
<reference evidence="5 6" key="1">
    <citation type="journal article" date="2009" name="Stand. Genomic Sci.">
        <title>Complete genome sequence of Thermanaerovibrio acidaminovorans type strain (Su883).</title>
        <authorList>
            <person name="Chovatia M."/>
            <person name="Sikorski J."/>
            <person name="Schroder M."/>
            <person name="Lapidus A."/>
            <person name="Nolan M."/>
            <person name="Tice H."/>
            <person name="Glavina Del Rio T."/>
            <person name="Copeland A."/>
            <person name="Cheng J.F."/>
            <person name="Lucas S."/>
            <person name="Chen F."/>
            <person name="Bruce D."/>
            <person name="Goodwin L."/>
            <person name="Pitluck S."/>
            <person name="Ivanova N."/>
            <person name="Mavromatis K."/>
            <person name="Ovchinnikova G."/>
            <person name="Pati A."/>
            <person name="Chen A."/>
            <person name="Palaniappan K."/>
            <person name="Land M."/>
            <person name="Hauser L."/>
            <person name="Chang Y.J."/>
            <person name="Jeffries C.D."/>
            <person name="Chain P."/>
            <person name="Saunders E."/>
            <person name="Detter J.C."/>
            <person name="Brettin T."/>
            <person name="Rohde M."/>
            <person name="Goker M."/>
            <person name="Spring S."/>
            <person name="Bristow J."/>
            <person name="Markowitz V."/>
            <person name="Hugenholtz P."/>
            <person name="Kyrpides N.C."/>
            <person name="Klenk H.P."/>
            <person name="Eisen J.A."/>
        </authorList>
    </citation>
    <scope>NUCLEOTIDE SEQUENCE [LARGE SCALE GENOMIC DNA]</scope>
    <source>
        <strain evidence="6">ATCC 49978 / DSM 6589 / Su883</strain>
    </source>
</reference>